<reference evidence="2" key="1">
    <citation type="submission" date="2023-11" db="EMBL/GenBank/DDBJ databases">
        <title>Genome assemblies of two species of porcelain crab, Petrolisthes cinctipes and Petrolisthes manimaculis (Anomura: Porcellanidae).</title>
        <authorList>
            <person name="Angst P."/>
        </authorList>
    </citation>
    <scope>NUCLEOTIDE SEQUENCE</scope>
    <source>
        <strain evidence="2">PB745_02</strain>
        <tissue evidence="2">Gill</tissue>
    </source>
</reference>
<keyword evidence="3" id="KW-1185">Reference proteome</keyword>
<evidence type="ECO:0000313" key="2">
    <source>
        <dbReference type="EMBL" id="KAK4293795.1"/>
    </source>
</evidence>
<proteinExistence type="predicted"/>
<sequence>MHWRVGGETFPVGGTGRAVGTHVGTKPAHLRSRDWGALQSDVVVDTHCFALTTRAPQTSPLTQSFVPFNLSPPPNCPSKQNDNLKSQQRPLRTEGLNNLRLIDFQRLSTKRGDVTGMTSLLYSGADWLARELAGSHS</sequence>
<name>A0AAE1TSL5_9EUCA</name>
<accession>A0AAE1TSL5</accession>
<organism evidence="2 3">
    <name type="scientific">Petrolisthes manimaculis</name>
    <dbReference type="NCBI Taxonomy" id="1843537"/>
    <lineage>
        <taxon>Eukaryota</taxon>
        <taxon>Metazoa</taxon>
        <taxon>Ecdysozoa</taxon>
        <taxon>Arthropoda</taxon>
        <taxon>Crustacea</taxon>
        <taxon>Multicrustacea</taxon>
        <taxon>Malacostraca</taxon>
        <taxon>Eumalacostraca</taxon>
        <taxon>Eucarida</taxon>
        <taxon>Decapoda</taxon>
        <taxon>Pleocyemata</taxon>
        <taxon>Anomura</taxon>
        <taxon>Galatheoidea</taxon>
        <taxon>Porcellanidae</taxon>
        <taxon>Petrolisthes</taxon>
    </lineage>
</organism>
<feature type="region of interest" description="Disordered" evidence="1">
    <location>
        <begin position="68"/>
        <end position="92"/>
    </location>
</feature>
<dbReference type="Proteomes" id="UP001292094">
    <property type="component" value="Unassembled WGS sequence"/>
</dbReference>
<gene>
    <name evidence="2" type="ORF">Pmani_033530</name>
</gene>
<comment type="caution">
    <text evidence="2">The sequence shown here is derived from an EMBL/GenBank/DDBJ whole genome shotgun (WGS) entry which is preliminary data.</text>
</comment>
<evidence type="ECO:0000256" key="1">
    <source>
        <dbReference type="SAM" id="MobiDB-lite"/>
    </source>
</evidence>
<evidence type="ECO:0000313" key="3">
    <source>
        <dbReference type="Proteomes" id="UP001292094"/>
    </source>
</evidence>
<dbReference type="AlphaFoldDB" id="A0AAE1TSL5"/>
<protein>
    <submittedName>
        <fullName evidence="2">Uncharacterized protein</fullName>
    </submittedName>
</protein>
<dbReference type="EMBL" id="JAWZYT010004453">
    <property type="protein sequence ID" value="KAK4293795.1"/>
    <property type="molecule type" value="Genomic_DNA"/>
</dbReference>
<feature type="compositionally biased region" description="Polar residues" evidence="1">
    <location>
        <begin position="77"/>
        <end position="90"/>
    </location>
</feature>
<feature type="region of interest" description="Disordered" evidence="1">
    <location>
        <begin position="1"/>
        <end position="25"/>
    </location>
</feature>